<protein>
    <recommendedName>
        <fullName evidence="4">procollagen-proline 4-dioxygenase</fullName>
        <ecNumber evidence="4">1.14.11.2</ecNumber>
    </recommendedName>
</protein>
<dbReference type="SMART" id="SM00702">
    <property type="entry name" value="P4Hc"/>
    <property type="match status" value="1"/>
</dbReference>
<comment type="subcellular location">
    <subcellularLocation>
        <location evidence="2">Endoplasmic reticulum membrane</location>
        <topology evidence="2">Single-pass type II membrane protein</topology>
    </subcellularLocation>
</comment>
<organism evidence="16 17">
    <name type="scientific">Pycnococcus provasolii</name>
    <dbReference type="NCBI Taxonomy" id="41880"/>
    <lineage>
        <taxon>Eukaryota</taxon>
        <taxon>Viridiplantae</taxon>
        <taxon>Chlorophyta</taxon>
        <taxon>Pseudoscourfieldiophyceae</taxon>
        <taxon>Pseudoscourfieldiales</taxon>
        <taxon>Pycnococcaceae</taxon>
        <taxon>Pycnococcus</taxon>
    </lineage>
</organism>
<dbReference type="InterPro" id="IPR005123">
    <property type="entry name" value="Oxoglu/Fe-dep_dioxygenase_dom"/>
</dbReference>
<comment type="cofactor">
    <cofactor evidence="1">
        <name>L-ascorbate</name>
        <dbReference type="ChEBI" id="CHEBI:38290"/>
    </cofactor>
</comment>
<proteinExistence type="inferred from homology"/>
<dbReference type="FunFam" id="2.60.120.620:FF:000002">
    <property type="entry name" value="Prolyl 4-hydroxylase 4"/>
    <property type="match status" value="1"/>
</dbReference>
<dbReference type="GO" id="GO:0004656">
    <property type="term" value="F:procollagen-proline 4-dioxygenase activity"/>
    <property type="evidence" value="ECO:0007669"/>
    <property type="project" value="UniProtKB-EC"/>
</dbReference>
<reference evidence="16" key="1">
    <citation type="submission" date="2020-10" db="EMBL/GenBank/DDBJ databases">
        <title>Unveiling of a novel bifunctional photoreceptor, Dualchrome1, isolated from a cosmopolitan green alga.</title>
        <authorList>
            <person name="Suzuki S."/>
            <person name="Kawachi M."/>
        </authorList>
    </citation>
    <scope>NUCLEOTIDE SEQUENCE</scope>
    <source>
        <strain evidence="16">NIES 2893</strain>
    </source>
</reference>
<comment type="similarity">
    <text evidence="3">Belongs to the P4HA family.</text>
</comment>
<dbReference type="GO" id="GO:0005789">
    <property type="term" value="C:endoplasmic reticulum membrane"/>
    <property type="evidence" value="ECO:0007669"/>
    <property type="project" value="UniProtKB-SubCell"/>
</dbReference>
<dbReference type="PANTHER" id="PTHR10869">
    <property type="entry name" value="PROLYL 4-HYDROXYLASE ALPHA SUBUNIT"/>
    <property type="match status" value="1"/>
</dbReference>
<evidence type="ECO:0000256" key="7">
    <source>
        <dbReference type="ARBA" id="ARBA00022964"/>
    </source>
</evidence>
<dbReference type="Proteomes" id="UP000660262">
    <property type="component" value="Unassembled WGS sequence"/>
</dbReference>
<evidence type="ECO:0000256" key="10">
    <source>
        <dbReference type="ARBA" id="ARBA00023002"/>
    </source>
</evidence>
<evidence type="ECO:0000256" key="12">
    <source>
        <dbReference type="ARBA" id="ARBA00023136"/>
    </source>
</evidence>
<evidence type="ECO:0000256" key="9">
    <source>
        <dbReference type="ARBA" id="ARBA00022989"/>
    </source>
</evidence>
<dbReference type="InterPro" id="IPR006620">
    <property type="entry name" value="Pro_4_hyd_alph"/>
</dbReference>
<keyword evidence="10" id="KW-0560">Oxidoreductase</keyword>
<dbReference type="EMBL" id="BNJQ01000010">
    <property type="protein sequence ID" value="GHP05544.1"/>
    <property type="molecule type" value="Genomic_DNA"/>
</dbReference>
<dbReference type="EC" id="1.14.11.2" evidence="4"/>
<evidence type="ECO:0000256" key="8">
    <source>
        <dbReference type="ARBA" id="ARBA00022968"/>
    </source>
</evidence>
<evidence type="ECO:0000256" key="4">
    <source>
        <dbReference type="ARBA" id="ARBA00012269"/>
    </source>
</evidence>
<dbReference type="GO" id="GO:0031418">
    <property type="term" value="F:L-ascorbic acid binding"/>
    <property type="evidence" value="ECO:0007669"/>
    <property type="project" value="InterPro"/>
</dbReference>
<sequence>MHSVSAIRGDLIGWSENSSLNITQPTKRDGKKWIETLSWEPRIFVYHNFLSADECLHLIHLGAPHMEKSTVVDSATGKSVGSQIRTSSGMFLRRRQDDVVRGIEDKIAAFSMIPADHGEGMQVLHYEVGQKYEAHYDYFHDSVNTQNGGQRVATALLYLSDVDEGGETVFPNTKVPEGRNQALYSPCAQRGIAHKPQRGDAILFWSLDTTGAQDPKSLHASCPVVRGNKWTATKWMRVAKRDE</sequence>
<evidence type="ECO:0000313" key="17">
    <source>
        <dbReference type="Proteomes" id="UP000660262"/>
    </source>
</evidence>
<keyword evidence="6" id="KW-0479">Metal-binding</keyword>
<evidence type="ECO:0000256" key="11">
    <source>
        <dbReference type="ARBA" id="ARBA00023004"/>
    </source>
</evidence>
<dbReference type="Gene3D" id="2.60.120.620">
    <property type="entry name" value="q2cbj1_9rhob like domain"/>
    <property type="match status" value="1"/>
</dbReference>
<keyword evidence="13" id="KW-0325">Glycoprotein</keyword>
<keyword evidence="7" id="KW-0223">Dioxygenase</keyword>
<evidence type="ECO:0000259" key="15">
    <source>
        <dbReference type="PROSITE" id="PS51471"/>
    </source>
</evidence>
<dbReference type="Pfam" id="PF13640">
    <property type="entry name" value="2OG-FeII_Oxy_3"/>
    <property type="match status" value="1"/>
</dbReference>
<accession>A0A830HES1</accession>
<evidence type="ECO:0000256" key="2">
    <source>
        <dbReference type="ARBA" id="ARBA00004648"/>
    </source>
</evidence>
<keyword evidence="9" id="KW-1133">Transmembrane helix</keyword>
<feature type="domain" description="Fe2OG dioxygenase" evidence="15">
    <location>
        <begin position="117"/>
        <end position="238"/>
    </location>
</feature>
<dbReference type="OrthoDB" id="420380at2759"/>
<keyword evidence="8" id="KW-0735">Signal-anchor</keyword>
<gene>
    <name evidence="16" type="ORF">PPROV_000429400</name>
</gene>
<dbReference type="GO" id="GO:0005506">
    <property type="term" value="F:iron ion binding"/>
    <property type="evidence" value="ECO:0007669"/>
    <property type="project" value="InterPro"/>
</dbReference>
<evidence type="ECO:0000256" key="5">
    <source>
        <dbReference type="ARBA" id="ARBA00022692"/>
    </source>
</evidence>
<evidence type="ECO:0000256" key="1">
    <source>
        <dbReference type="ARBA" id="ARBA00001961"/>
    </source>
</evidence>
<dbReference type="PROSITE" id="PS51471">
    <property type="entry name" value="FE2OG_OXY"/>
    <property type="match status" value="1"/>
</dbReference>
<keyword evidence="11" id="KW-0408">Iron</keyword>
<evidence type="ECO:0000256" key="14">
    <source>
        <dbReference type="ARBA" id="ARBA00049169"/>
    </source>
</evidence>
<evidence type="ECO:0000256" key="13">
    <source>
        <dbReference type="ARBA" id="ARBA00023180"/>
    </source>
</evidence>
<evidence type="ECO:0000256" key="3">
    <source>
        <dbReference type="ARBA" id="ARBA00006511"/>
    </source>
</evidence>
<keyword evidence="17" id="KW-1185">Reference proteome</keyword>
<evidence type="ECO:0000256" key="6">
    <source>
        <dbReference type="ARBA" id="ARBA00022723"/>
    </source>
</evidence>
<name>A0A830HES1_9CHLO</name>
<dbReference type="PANTHER" id="PTHR10869:SF123">
    <property type="entry name" value="PROLYL 4-HYDROXYLASE 10-RELATED"/>
    <property type="match status" value="1"/>
</dbReference>
<dbReference type="InterPro" id="IPR045054">
    <property type="entry name" value="P4HA-like"/>
</dbReference>
<dbReference type="InterPro" id="IPR044862">
    <property type="entry name" value="Pro_4_hyd_alph_FE2OG_OXY"/>
</dbReference>
<dbReference type="AlphaFoldDB" id="A0A830HES1"/>
<keyword evidence="12" id="KW-0472">Membrane</keyword>
<keyword evidence="5" id="KW-0812">Transmembrane</keyword>
<evidence type="ECO:0000313" key="16">
    <source>
        <dbReference type="EMBL" id="GHP05544.1"/>
    </source>
</evidence>
<comment type="catalytic activity">
    <reaction evidence="14">
        <text>L-prolyl-[collagen] + 2-oxoglutarate + O2 = trans-4-hydroxy-L-prolyl-[collagen] + succinate + CO2</text>
        <dbReference type="Rhea" id="RHEA:18945"/>
        <dbReference type="Rhea" id="RHEA-COMP:11676"/>
        <dbReference type="Rhea" id="RHEA-COMP:11680"/>
        <dbReference type="ChEBI" id="CHEBI:15379"/>
        <dbReference type="ChEBI" id="CHEBI:16526"/>
        <dbReference type="ChEBI" id="CHEBI:16810"/>
        <dbReference type="ChEBI" id="CHEBI:30031"/>
        <dbReference type="ChEBI" id="CHEBI:50342"/>
        <dbReference type="ChEBI" id="CHEBI:61965"/>
        <dbReference type="EC" id="1.14.11.2"/>
    </reaction>
</comment>
<comment type="caution">
    <text evidence="16">The sequence shown here is derived from an EMBL/GenBank/DDBJ whole genome shotgun (WGS) entry which is preliminary data.</text>
</comment>